<reference evidence="1" key="1">
    <citation type="submission" date="2019-02" db="EMBL/GenBank/DDBJ databases">
        <authorList>
            <person name="Gruber-Vodicka R. H."/>
            <person name="Seah K. B. B."/>
        </authorList>
    </citation>
    <scope>NUCLEOTIDE SEQUENCE</scope>
    <source>
        <strain evidence="2">BECK_BZ163</strain>
        <strain evidence="3">BECK_BZ164</strain>
        <strain evidence="1">BECK_BZ165</strain>
    </source>
</reference>
<dbReference type="PANTHER" id="PTHR35984:SF1">
    <property type="entry name" value="PERIPLASMIC SERINE PROTEASE"/>
    <property type="match status" value="1"/>
</dbReference>
<dbReference type="Pfam" id="PF01972">
    <property type="entry name" value="SDH_protease"/>
    <property type="match status" value="1"/>
</dbReference>
<dbReference type="AlphaFoldDB" id="A0A450U047"/>
<evidence type="ECO:0000313" key="1">
    <source>
        <dbReference type="EMBL" id="VFJ75683.1"/>
    </source>
</evidence>
<dbReference type="SUPFAM" id="SSF52096">
    <property type="entry name" value="ClpP/crotonase"/>
    <property type="match status" value="1"/>
</dbReference>
<dbReference type="InterPro" id="IPR029045">
    <property type="entry name" value="ClpP/crotonase-like_dom_sf"/>
</dbReference>
<dbReference type="PANTHER" id="PTHR35984">
    <property type="entry name" value="PERIPLASMIC SERINE PROTEASE"/>
    <property type="match status" value="1"/>
</dbReference>
<name>A0A450U047_9GAMM</name>
<accession>A0A450U047</accession>
<dbReference type="EMBL" id="CAADFA010000868">
    <property type="protein sequence ID" value="VFJ75683.1"/>
    <property type="molecule type" value="Genomic_DNA"/>
</dbReference>
<sequence>MRKQRIAMIERLQQERDSIVFVYWNLDELKREDFFTLSDILEQENPQRDIELIILSPGGSGEAGYRIGHTFQQWAKRHSIEFRVIVPLYAKSAATLLSLGAQSIVMGLQSEIGPIDPQIPKYDQTRKRWRYIPAMALIDGLKLVSEYINKIPEMSRLFEEIVKNEKLTLDDLGLIERSRESGKQYGEALLLAGMLPDEEKAREIVERLSDYYKFHGHPIDAYEAEELLTLSVTHCQGKEWASIKGLRDEYNSIIKFFLVDKSLIMCYARMKFSR</sequence>
<evidence type="ECO:0000313" key="3">
    <source>
        <dbReference type="EMBL" id="VFK22593.1"/>
    </source>
</evidence>
<proteinExistence type="predicted"/>
<organism evidence="1">
    <name type="scientific">Candidatus Kentrum sp. FM</name>
    <dbReference type="NCBI Taxonomy" id="2126340"/>
    <lineage>
        <taxon>Bacteria</taxon>
        <taxon>Pseudomonadati</taxon>
        <taxon>Pseudomonadota</taxon>
        <taxon>Gammaproteobacteria</taxon>
        <taxon>Candidatus Kentrum</taxon>
    </lineage>
</organism>
<dbReference type="InterPro" id="IPR002825">
    <property type="entry name" value="Pept_S49_ser-pept_pro"/>
</dbReference>
<dbReference type="Gene3D" id="3.90.226.10">
    <property type="entry name" value="2-enoyl-CoA Hydratase, Chain A, domain 1"/>
    <property type="match status" value="1"/>
</dbReference>
<gene>
    <name evidence="2" type="ORF">BECKFM1743A_GA0114220_108813</name>
    <name evidence="3" type="ORF">BECKFM1743B_GA0114221_108703</name>
    <name evidence="1" type="ORF">BECKFM1743C_GA0114222_108683</name>
</gene>
<protein>
    <submittedName>
        <fullName evidence="1">Serine dehydrogenase proteinase</fullName>
    </submittedName>
</protein>
<dbReference type="GO" id="GO:0016020">
    <property type="term" value="C:membrane"/>
    <property type="evidence" value="ECO:0007669"/>
    <property type="project" value="InterPro"/>
</dbReference>
<dbReference type="EMBL" id="CAADEZ010000881">
    <property type="protein sequence ID" value="VFJ75859.1"/>
    <property type="molecule type" value="Genomic_DNA"/>
</dbReference>
<dbReference type="EMBL" id="CAADFL010000870">
    <property type="protein sequence ID" value="VFK22593.1"/>
    <property type="molecule type" value="Genomic_DNA"/>
</dbReference>
<evidence type="ECO:0000313" key="2">
    <source>
        <dbReference type="EMBL" id="VFJ75859.1"/>
    </source>
</evidence>